<sequence>MDSVKTNKPSFFKRCFNNTKSNDSTRPKLKPLVLPQAVAEWEAANAVRRNSLKPLLLPARVAERELREKPKAWDRLLQSFSKRFSRKSSSEQHLQRSEPQVPFIPVRDEAVIIETARTLFPPSFHAEGLAKVEDALADMEDLVANWDCLSDESSSTSDNSLSESESGELHTLDSTAFQHPDAVSYEDTPVDSIKIVVTECPTVNYQELDLNFGDQVIRGPFNSVCFALAKADFLEPPEGTAPIPRAEADWDFTCIFRYRRGDTNPLGRLSGGLFLTMGKSSSVMCLTTVTTSRNYAGTRDSPLSSDAAPAVGLHVYEDSDTDESASTADSDGPPTPDVDTDEDEDYYSDCPTTSTLPPMLKPSKVDLNFSGKRMAGLFDPSYFAFSDIESLDTPKELVQLPARSLIGTSLMRHRRKSSNTVFDVSDSLLAPQGPSYSVGFPCDSSALKPY</sequence>
<accession>A0AAW0GKA9</accession>
<feature type="region of interest" description="Disordered" evidence="1">
    <location>
        <begin position="318"/>
        <end position="357"/>
    </location>
</feature>
<feature type="compositionally biased region" description="Acidic residues" evidence="1">
    <location>
        <begin position="338"/>
        <end position="347"/>
    </location>
</feature>
<evidence type="ECO:0000313" key="2">
    <source>
        <dbReference type="EMBL" id="KAK7693097.1"/>
    </source>
</evidence>
<keyword evidence="3" id="KW-1185">Reference proteome</keyword>
<evidence type="ECO:0000256" key="1">
    <source>
        <dbReference type="SAM" id="MobiDB-lite"/>
    </source>
</evidence>
<comment type="caution">
    <text evidence="2">The sequence shown here is derived from an EMBL/GenBank/DDBJ whole genome shotgun (WGS) entry which is preliminary data.</text>
</comment>
<reference evidence="2 3" key="1">
    <citation type="submission" date="2022-09" db="EMBL/GenBank/DDBJ databases">
        <authorList>
            <person name="Palmer J.M."/>
        </authorList>
    </citation>
    <scope>NUCLEOTIDE SEQUENCE [LARGE SCALE GENOMIC DNA]</scope>
    <source>
        <strain evidence="2 3">DSM 7382</strain>
    </source>
</reference>
<dbReference type="AlphaFoldDB" id="A0AAW0GKA9"/>
<dbReference type="EMBL" id="JASBNA010000003">
    <property type="protein sequence ID" value="KAK7693097.1"/>
    <property type="molecule type" value="Genomic_DNA"/>
</dbReference>
<gene>
    <name evidence="2" type="ORF">QCA50_002663</name>
</gene>
<evidence type="ECO:0000313" key="3">
    <source>
        <dbReference type="Proteomes" id="UP001385951"/>
    </source>
</evidence>
<organism evidence="2 3">
    <name type="scientific">Cerrena zonata</name>
    <dbReference type="NCBI Taxonomy" id="2478898"/>
    <lineage>
        <taxon>Eukaryota</taxon>
        <taxon>Fungi</taxon>
        <taxon>Dikarya</taxon>
        <taxon>Basidiomycota</taxon>
        <taxon>Agaricomycotina</taxon>
        <taxon>Agaricomycetes</taxon>
        <taxon>Polyporales</taxon>
        <taxon>Cerrenaceae</taxon>
        <taxon>Cerrena</taxon>
    </lineage>
</organism>
<proteinExistence type="predicted"/>
<protein>
    <submittedName>
        <fullName evidence="2">Uncharacterized protein</fullName>
    </submittedName>
</protein>
<name>A0AAW0GKA9_9APHY</name>
<dbReference type="Proteomes" id="UP001385951">
    <property type="component" value="Unassembled WGS sequence"/>
</dbReference>